<feature type="region of interest" description="Disordered" evidence="6">
    <location>
        <begin position="59"/>
        <end position="199"/>
    </location>
</feature>
<keyword evidence="4" id="KW-0862">Zinc</keyword>
<protein>
    <recommendedName>
        <fullName evidence="9">BED-type domain-containing protein</fullName>
    </recommendedName>
</protein>
<dbReference type="GO" id="GO:0005634">
    <property type="term" value="C:nucleus"/>
    <property type="evidence" value="ECO:0007669"/>
    <property type="project" value="UniProtKB-SubCell"/>
</dbReference>
<dbReference type="Proteomes" id="UP001362999">
    <property type="component" value="Unassembled WGS sequence"/>
</dbReference>
<keyword evidence="5" id="KW-0539">Nucleus</keyword>
<evidence type="ECO:0000256" key="5">
    <source>
        <dbReference type="ARBA" id="ARBA00023242"/>
    </source>
</evidence>
<accession>A0AAV9ZYC7</accession>
<evidence type="ECO:0008006" key="9">
    <source>
        <dbReference type="Google" id="ProtNLM"/>
    </source>
</evidence>
<reference evidence="7 8" key="1">
    <citation type="journal article" date="2024" name="J Genomics">
        <title>Draft genome sequencing and assembly of Favolaschia claudopus CIRM-BRFM 2984 isolated from oak limbs.</title>
        <authorList>
            <person name="Navarro D."/>
            <person name="Drula E."/>
            <person name="Chaduli D."/>
            <person name="Cazenave R."/>
            <person name="Ahrendt S."/>
            <person name="Wang J."/>
            <person name="Lipzen A."/>
            <person name="Daum C."/>
            <person name="Barry K."/>
            <person name="Grigoriev I.V."/>
            <person name="Favel A."/>
            <person name="Rosso M.N."/>
            <person name="Martin F."/>
        </authorList>
    </citation>
    <scope>NUCLEOTIDE SEQUENCE [LARGE SCALE GENOMIC DNA]</scope>
    <source>
        <strain evidence="7 8">CIRM-BRFM 2984</strain>
    </source>
</reference>
<evidence type="ECO:0000256" key="1">
    <source>
        <dbReference type="ARBA" id="ARBA00004123"/>
    </source>
</evidence>
<evidence type="ECO:0000256" key="6">
    <source>
        <dbReference type="SAM" id="MobiDB-lite"/>
    </source>
</evidence>
<dbReference type="PANTHER" id="PTHR46481">
    <property type="entry name" value="ZINC FINGER BED DOMAIN-CONTAINING PROTEIN 4"/>
    <property type="match status" value="1"/>
</dbReference>
<dbReference type="SUPFAM" id="SSF53098">
    <property type="entry name" value="Ribonuclease H-like"/>
    <property type="match status" value="1"/>
</dbReference>
<keyword evidence="2" id="KW-0479">Metal-binding</keyword>
<keyword evidence="8" id="KW-1185">Reference proteome</keyword>
<evidence type="ECO:0000256" key="2">
    <source>
        <dbReference type="ARBA" id="ARBA00022723"/>
    </source>
</evidence>
<proteinExistence type="predicted"/>
<dbReference type="EMBL" id="JAWWNJ010000099">
    <property type="protein sequence ID" value="KAK6996066.1"/>
    <property type="molecule type" value="Genomic_DNA"/>
</dbReference>
<dbReference type="InterPro" id="IPR052035">
    <property type="entry name" value="ZnF_BED_domain_contain"/>
</dbReference>
<keyword evidence="3" id="KW-0863">Zinc-finger</keyword>
<feature type="compositionally biased region" description="Polar residues" evidence="6">
    <location>
        <begin position="410"/>
        <end position="420"/>
    </location>
</feature>
<organism evidence="7 8">
    <name type="scientific">Favolaschia claudopus</name>
    <dbReference type="NCBI Taxonomy" id="2862362"/>
    <lineage>
        <taxon>Eukaryota</taxon>
        <taxon>Fungi</taxon>
        <taxon>Dikarya</taxon>
        <taxon>Basidiomycota</taxon>
        <taxon>Agaricomycotina</taxon>
        <taxon>Agaricomycetes</taxon>
        <taxon>Agaricomycetidae</taxon>
        <taxon>Agaricales</taxon>
        <taxon>Marasmiineae</taxon>
        <taxon>Mycenaceae</taxon>
        <taxon>Favolaschia</taxon>
    </lineage>
</organism>
<dbReference type="PANTHER" id="PTHR46481:SF10">
    <property type="entry name" value="ZINC FINGER BED DOMAIN-CONTAINING PROTEIN 39"/>
    <property type="match status" value="1"/>
</dbReference>
<evidence type="ECO:0000313" key="7">
    <source>
        <dbReference type="EMBL" id="KAK6996066.1"/>
    </source>
</evidence>
<feature type="compositionally biased region" description="Low complexity" evidence="6">
    <location>
        <begin position="157"/>
        <end position="167"/>
    </location>
</feature>
<name>A0AAV9ZYC7_9AGAR</name>
<gene>
    <name evidence="7" type="ORF">R3P38DRAFT_2800111</name>
</gene>
<feature type="region of interest" description="Disordered" evidence="6">
    <location>
        <begin position="406"/>
        <end position="426"/>
    </location>
</feature>
<feature type="compositionally biased region" description="Basic and acidic residues" evidence="6">
    <location>
        <begin position="133"/>
        <end position="146"/>
    </location>
</feature>
<feature type="compositionally biased region" description="Pro residues" evidence="6">
    <location>
        <begin position="60"/>
        <end position="76"/>
    </location>
</feature>
<dbReference type="AlphaFoldDB" id="A0AAV9ZYC7"/>
<comment type="subcellular location">
    <subcellularLocation>
        <location evidence="1">Nucleus</location>
    </subcellularLocation>
</comment>
<evidence type="ECO:0000256" key="3">
    <source>
        <dbReference type="ARBA" id="ARBA00022771"/>
    </source>
</evidence>
<dbReference type="InterPro" id="IPR012337">
    <property type="entry name" value="RNaseH-like_sf"/>
</dbReference>
<evidence type="ECO:0000313" key="8">
    <source>
        <dbReference type="Proteomes" id="UP001362999"/>
    </source>
</evidence>
<sequence length="725" mass="81111">MSGRIQSRHYFIRDRPCIQVVSISWPPTRNAFHTIETLTATKTSNLRAQLGSLNVLVALPLPPDKTPPPPAAPPPKAPRRRRQPAPPSQPSVDPDPEEERARVPTGAAESLQARARDVFDADEPDASLGDSARPSEDSAGEDRNDGEYFPEPPRSPSPSSSPSLGSRSRGRQRHSPRAGPHASPSPPRRGRTTGRAGSTKAKDVWTFFQVAPDGVKRECAFCKQHHSANPRGKEPKPFAPSTSTGILRRHLYERHLEAWVQGCDQLKIDITAREALWAIYCAKSIFKIKMASSKFPFTSRQQYLINDPGPAKGVADFESGSAQDLQYLLSGPDGFNPQECFLNVNLDAKYRAEVGGEMSGEEFGPSDNYKLGKLQQLEVVAVEVAPCRSCRQTKVVAKSLPHVEAYRGKQNGSNSGSTADSAKKQPPFSNEAFVDAIVEWIVSDDQSINVIENEKLRNIFLMLRSELKDSDIPHRTKIRKRVMEIWDDHLDHLQDEMAVTCKAVLSAITNMDFAAPGADDFVPGGAEPRTFLDAIARDPIATVRTSVRVIRASSLRRQYFSEVLKALHMRDLQLLRDVDTRWSSTLIMIDRAVLLQEGIDKFLTETQDLKKYKLSKPEWDALKSFQRILSVPHAFQQRLSAETTPTLGHALPAFEAMISQWEKQQTRHPETADIVQQGINKLDDYRERVEDVPAYILSMRRFSYFFFVLPLLIQFQVVNPAIKLN</sequence>
<evidence type="ECO:0000256" key="4">
    <source>
        <dbReference type="ARBA" id="ARBA00022833"/>
    </source>
</evidence>
<dbReference type="GO" id="GO:0008270">
    <property type="term" value="F:zinc ion binding"/>
    <property type="evidence" value="ECO:0007669"/>
    <property type="project" value="UniProtKB-KW"/>
</dbReference>
<comment type="caution">
    <text evidence="7">The sequence shown here is derived from an EMBL/GenBank/DDBJ whole genome shotgun (WGS) entry which is preliminary data.</text>
</comment>